<name>A0AAV2BH61_9ARAC</name>
<organism evidence="2 3">
    <name type="scientific">Larinioides sclopetarius</name>
    <dbReference type="NCBI Taxonomy" id="280406"/>
    <lineage>
        <taxon>Eukaryota</taxon>
        <taxon>Metazoa</taxon>
        <taxon>Ecdysozoa</taxon>
        <taxon>Arthropoda</taxon>
        <taxon>Chelicerata</taxon>
        <taxon>Arachnida</taxon>
        <taxon>Araneae</taxon>
        <taxon>Araneomorphae</taxon>
        <taxon>Entelegynae</taxon>
        <taxon>Araneoidea</taxon>
        <taxon>Araneidae</taxon>
        <taxon>Larinioides</taxon>
    </lineage>
</organism>
<dbReference type="Proteomes" id="UP001497382">
    <property type="component" value="Unassembled WGS sequence"/>
</dbReference>
<keyword evidence="1" id="KW-0472">Membrane</keyword>
<keyword evidence="1" id="KW-1133">Transmembrane helix</keyword>
<accession>A0AAV2BH61</accession>
<reference evidence="2 3" key="1">
    <citation type="submission" date="2024-04" db="EMBL/GenBank/DDBJ databases">
        <authorList>
            <person name="Rising A."/>
            <person name="Reimegard J."/>
            <person name="Sonavane S."/>
            <person name="Akerstrom W."/>
            <person name="Nylinder S."/>
            <person name="Hedman E."/>
            <person name="Kallberg Y."/>
        </authorList>
    </citation>
    <scope>NUCLEOTIDE SEQUENCE [LARGE SCALE GENOMIC DNA]</scope>
</reference>
<evidence type="ECO:0000313" key="2">
    <source>
        <dbReference type="EMBL" id="CAL1294648.1"/>
    </source>
</evidence>
<evidence type="ECO:0000313" key="3">
    <source>
        <dbReference type="Proteomes" id="UP001497382"/>
    </source>
</evidence>
<evidence type="ECO:0000256" key="1">
    <source>
        <dbReference type="SAM" id="Phobius"/>
    </source>
</evidence>
<keyword evidence="3" id="KW-1185">Reference proteome</keyword>
<keyword evidence="1" id="KW-0812">Transmembrane</keyword>
<protein>
    <submittedName>
        <fullName evidence="2">Uncharacterized protein</fullName>
    </submittedName>
</protein>
<feature type="transmembrane region" description="Helical" evidence="1">
    <location>
        <begin position="76"/>
        <end position="96"/>
    </location>
</feature>
<sequence length="194" mass="20933">RKISIKITKVGGILNCLATKEVIFWCPFKKNWEISDYINREQFVDLHTRFASFTPVLWNSSSSFTIPTVMNSMISVALLIALFCCTALAGPVFPYAPAAYAAAYGKGGYYAPLPAPVAAVPAAPALPAFPARFAAPAIPAPAAPVAPAVPAVPAAVVPEYYPYPATAALNYLGYPYRYPYYSYPYGAYVAPYKK</sequence>
<dbReference type="AlphaFoldDB" id="A0AAV2BH61"/>
<dbReference type="EMBL" id="CAXIEN010000350">
    <property type="protein sequence ID" value="CAL1294648.1"/>
    <property type="molecule type" value="Genomic_DNA"/>
</dbReference>
<feature type="non-terminal residue" evidence="2">
    <location>
        <position position="1"/>
    </location>
</feature>
<comment type="caution">
    <text evidence="2">The sequence shown here is derived from an EMBL/GenBank/DDBJ whole genome shotgun (WGS) entry which is preliminary data.</text>
</comment>
<proteinExistence type="predicted"/>
<gene>
    <name evidence="2" type="ORF">LARSCL_LOCUS18845</name>
</gene>